<evidence type="ECO:0000256" key="1">
    <source>
        <dbReference type="SAM" id="Phobius"/>
    </source>
</evidence>
<proteinExistence type="predicted"/>
<protein>
    <submittedName>
        <fullName evidence="2">Uncharacterized protein</fullName>
    </submittedName>
</protein>
<keyword evidence="3" id="KW-1185">Reference proteome</keyword>
<evidence type="ECO:0000313" key="2">
    <source>
        <dbReference type="EMBL" id="SNQ60448.1"/>
    </source>
</evidence>
<keyword evidence="1" id="KW-1133">Transmembrane helix</keyword>
<name>A0A284VMH3_9EURY</name>
<sequence length="53" mass="6529">MRFNDTTFLLPHRKLYISYLSYITLSLVYDFNTRDHLIFLKKPEHFPVFLCFI</sequence>
<dbReference type="AlphaFoldDB" id="A0A284VMH3"/>
<keyword evidence="1" id="KW-0472">Membrane</keyword>
<keyword evidence="1" id="KW-0812">Transmembrane</keyword>
<dbReference type="EMBL" id="FZMP01000092">
    <property type="protein sequence ID" value="SNQ60448.1"/>
    <property type="molecule type" value="Genomic_DNA"/>
</dbReference>
<dbReference type="Proteomes" id="UP000218615">
    <property type="component" value="Unassembled WGS sequence"/>
</dbReference>
<accession>A0A284VMH3</accession>
<evidence type="ECO:0000313" key="3">
    <source>
        <dbReference type="Proteomes" id="UP000218615"/>
    </source>
</evidence>
<feature type="transmembrane region" description="Helical" evidence="1">
    <location>
        <begin position="15"/>
        <end position="32"/>
    </location>
</feature>
<reference evidence="3" key="1">
    <citation type="submission" date="2017-06" db="EMBL/GenBank/DDBJ databases">
        <authorList>
            <person name="Cremers G."/>
        </authorList>
    </citation>
    <scope>NUCLEOTIDE SEQUENCE [LARGE SCALE GENOMIC DNA]</scope>
</reference>
<gene>
    <name evidence="2" type="ORF">MNV_1810004</name>
</gene>
<organism evidence="2 3">
    <name type="scientific">Candidatus Methanoperedens nitratireducens</name>
    <dbReference type="NCBI Taxonomy" id="1392998"/>
    <lineage>
        <taxon>Archaea</taxon>
        <taxon>Methanobacteriati</taxon>
        <taxon>Methanobacteriota</taxon>
        <taxon>Stenosarchaea group</taxon>
        <taxon>Methanomicrobia</taxon>
        <taxon>Methanosarcinales</taxon>
        <taxon>ANME-2 cluster</taxon>
        <taxon>Candidatus Methanoperedentaceae</taxon>
        <taxon>Candidatus Methanoperedens</taxon>
    </lineage>
</organism>